<accession>A0ABV0VCJ0</accession>
<reference evidence="1 2" key="1">
    <citation type="submission" date="2021-06" db="EMBL/GenBank/DDBJ databases">
        <authorList>
            <person name="Palmer J.M."/>
        </authorList>
    </citation>
    <scope>NUCLEOTIDE SEQUENCE [LARGE SCALE GENOMIC DNA]</scope>
    <source>
        <strain evidence="2">if_2019</strain>
        <tissue evidence="1">Muscle</tissue>
    </source>
</reference>
<evidence type="ECO:0000313" key="1">
    <source>
        <dbReference type="EMBL" id="MEQ2254876.1"/>
    </source>
</evidence>
<evidence type="ECO:0000313" key="2">
    <source>
        <dbReference type="Proteomes" id="UP001482620"/>
    </source>
</evidence>
<proteinExistence type="predicted"/>
<organism evidence="1 2">
    <name type="scientific">Ilyodon furcidens</name>
    <name type="common">goldbreast splitfin</name>
    <dbReference type="NCBI Taxonomy" id="33524"/>
    <lineage>
        <taxon>Eukaryota</taxon>
        <taxon>Metazoa</taxon>
        <taxon>Chordata</taxon>
        <taxon>Craniata</taxon>
        <taxon>Vertebrata</taxon>
        <taxon>Euteleostomi</taxon>
        <taxon>Actinopterygii</taxon>
        <taxon>Neopterygii</taxon>
        <taxon>Teleostei</taxon>
        <taxon>Neoteleostei</taxon>
        <taxon>Acanthomorphata</taxon>
        <taxon>Ovalentaria</taxon>
        <taxon>Atherinomorphae</taxon>
        <taxon>Cyprinodontiformes</taxon>
        <taxon>Goodeidae</taxon>
        <taxon>Ilyodon</taxon>
    </lineage>
</organism>
<comment type="caution">
    <text evidence="1">The sequence shown here is derived from an EMBL/GenBank/DDBJ whole genome shotgun (WGS) entry which is preliminary data.</text>
</comment>
<keyword evidence="2" id="KW-1185">Reference proteome</keyword>
<sequence>MTKTTKAVKEWEGECTHFHSMLEEAMSIHVPNVQKKCLYCHFVILVNDLQSVVTLFSVCTVCVQKQVGKGSHFLQHLIKSTLHCEVSHDIFVVLNTLLANAQ</sequence>
<dbReference type="Proteomes" id="UP001482620">
    <property type="component" value="Unassembled WGS sequence"/>
</dbReference>
<gene>
    <name evidence="1" type="ORF">ILYODFUR_008126</name>
</gene>
<dbReference type="EMBL" id="JAHRIQ010104807">
    <property type="protein sequence ID" value="MEQ2254876.1"/>
    <property type="molecule type" value="Genomic_DNA"/>
</dbReference>
<protein>
    <submittedName>
        <fullName evidence="1">Uncharacterized protein</fullName>
    </submittedName>
</protein>
<name>A0ABV0VCJ0_9TELE</name>